<dbReference type="RefSeq" id="WP_144681397.1">
    <property type="nucleotide sequence ID" value="NZ_VLLC01000001.1"/>
</dbReference>
<sequence length="84" mass="9616">MIYDTLSELLEARFSQKAPEDTVIFIYDEDLSQLEELLTPGPDGERIFNAPLVFQKAAQLGYWCEADWDEKGGGFVFAPENRIR</sequence>
<evidence type="ECO:0000313" key="2">
    <source>
        <dbReference type="Proteomes" id="UP000318307"/>
    </source>
</evidence>
<name>A0A562S881_9BACT</name>
<accession>A0A562S881</accession>
<gene>
    <name evidence="1" type="ORF">LZ24_00203</name>
</gene>
<organism evidence="1 2">
    <name type="scientific">Desulfobotulus alkaliphilus</name>
    <dbReference type="NCBI Taxonomy" id="622671"/>
    <lineage>
        <taxon>Bacteria</taxon>
        <taxon>Pseudomonadati</taxon>
        <taxon>Thermodesulfobacteriota</taxon>
        <taxon>Desulfobacteria</taxon>
        <taxon>Desulfobacterales</taxon>
        <taxon>Desulfobacteraceae</taxon>
        <taxon>Desulfobotulus</taxon>
    </lineage>
</organism>
<evidence type="ECO:0000313" key="1">
    <source>
        <dbReference type="EMBL" id="TWI77393.1"/>
    </source>
</evidence>
<dbReference type="EMBL" id="VLLC01000001">
    <property type="protein sequence ID" value="TWI77393.1"/>
    <property type="molecule type" value="Genomic_DNA"/>
</dbReference>
<comment type="caution">
    <text evidence="1">The sequence shown here is derived from an EMBL/GenBank/DDBJ whole genome shotgun (WGS) entry which is preliminary data.</text>
</comment>
<reference evidence="1 2" key="1">
    <citation type="submission" date="2019-07" db="EMBL/GenBank/DDBJ databases">
        <title>Genome sequencing of 100 strains of the haloalkaliphilic chemolithoautotrophic sulfur-oxidizing bacterium Thioalkalivibrio.</title>
        <authorList>
            <person name="Muyzer G."/>
        </authorList>
    </citation>
    <scope>NUCLEOTIDE SEQUENCE [LARGE SCALE GENOMIC DNA]</scope>
    <source>
        <strain evidence="1 2">ASO4-4</strain>
    </source>
</reference>
<dbReference type="Proteomes" id="UP000318307">
    <property type="component" value="Unassembled WGS sequence"/>
</dbReference>
<proteinExistence type="predicted"/>
<keyword evidence="2" id="KW-1185">Reference proteome</keyword>
<protein>
    <submittedName>
        <fullName evidence="1">Uncharacterized protein</fullName>
    </submittedName>
</protein>
<dbReference type="AlphaFoldDB" id="A0A562S881"/>
<dbReference type="OrthoDB" id="9840028at2"/>